<dbReference type="eggNOG" id="ENOG50338KB">
    <property type="taxonomic scope" value="Bacteria"/>
</dbReference>
<organism evidence="1 2">
    <name type="scientific">Pseudomonas aeruginosa</name>
    <dbReference type="NCBI Taxonomy" id="287"/>
    <lineage>
        <taxon>Bacteria</taxon>
        <taxon>Pseudomonadati</taxon>
        <taxon>Pseudomonadota</taxon>
        <taxon>Gammaproteobacteria</taxon>
        <taxon>Pseudomonadales</taxon>
        <taxon>Pseudomonadaceae</taxon>
        <taxon>Pseudomonas</taxon>
    </lineage>
</organism>
<protein>
    <submittedName>
        <fullName evidence="1">Uncharacterized protein</fullName>
    </submittedName>
</protein>
<dbReference type="RefSeq" id="WP_003116098.1">
    <property type="nucleotide sequence ID" value="NZ_AP031604.1"/>
</dbReference>
<comment type="caution">
    <text evidence="1">The sequence shown here is derived from an EMBL/GenBank/DDBJ whole genome shotgun (WGS) entry which is preliminary data.</text>
</comment>
<proteinExistence type="predicted"/>
<name>A0A080VM88_PSEAI</name>
<dbReference type="EMBL" id="NFFZ01000001">
    <property type="protein sequence ID" value="OTI66156.1"/>
    <property type="molecule type" value="Genomic_DNA"/>
</dbReference>
<gene>
    <name evidence="1" type="ORF">CAZ10_02390</name>
</gene>
<evidence type="ECO:0000313" key="2">
    <source>
        <dbReference type="Proteomes" id="UP000194857"/>
    </source>
</evidence>
<dbReference type="AlphaFoldDB" id="A0A080VM88"/>
<dbReference type="Proteomes" id="UP000194857">
    <property type="component" value="Unassembled WGS sequence"/>
</dbReference>
<dbReference type="PIRSF" id="PIRSF029691">
    <property type="entry name" value="UCP029691"/>
    <property type="match status" value="1"/>
</dbReference>
<accession>A0A080VM88</accession>
<reference evidence="1 2" key="1">
    <citation type="submission" date="2017-05" db="EMBL/GenBank/DDBJ databases">
        <authorList>
            <person name="Song R."/>
            <person name="Chenine A.L."/>
            <person name="Ruprecht R.M."/>
        </authorList>
    </citation>
    <scope>NUCLEOTIDE SEQUENCE [LARGE SCALE GENOMIC DNA]</scope>
    <source>
        <strain evidence="1 2">S567_C10_BS</strain>
    </source>
</reference>
<dbReference type="InterPro" id="IPR016934">
    <property type="entry name" value="UCP029691"/>
</dbReference>
<sequence length="258" mass="28320">MTLHDRRPRAPLFQPLPAALRRALSWRLGFVAAALACVLLLALLSEARAAGGAYRVDDGEIDPVGECNLDAWHQRERHHGNRYQSVLSPACTFSALPSVQLGAALVREGDAGDRHSRLSPELKTPLLARDDLGLALAFALSADLYLDRRHAFEGAGFNLPLSYQPSEALRLNAGVGLGHAYAEGERRHRWNWGVGMEYRVGQPLTLIAERFGESAGDSGWQAGPRLHLGERLDLDLLVGGHLRGERERWLVSGATLRF</sequence>
<evidence type="ECO:0000313" key="1">
    <source>
        <dbReference type="EMBL" id="OTI66156.1"/>
    </source>
</evidence>